<evidence type="ECO:0000256" key="3">
    <source>
        <dbReference type="ARBA" id="ARBA00022692"/>
    </source>
</evidence>
<dbReference type="AlphaFoldDB" id="A0A844ZZC6"/>
<comment type="subcellular location">
    <subcellularLocation>
        <location evidence="1">Membrane</location>
        <topology evidence="1">Multi-pass membrane protein</topology>
    </subcellularLocation>
</comment>
<evidence type="ECO:0000256" key="4">
    <source>
        <dbReference type="ARBA" id="ARBA00022989"/>
    </source>
</evidence>
<evidence type="ECO:0000256" key="5">
    <source>
        <dbReference type="ARBA" id="ARBA00023136"/>
    </source>
</evidence>
<evidence type="ECO:0000256" key="6">
    <source>
        <dbReference type="SAM" id="Phobius"/>
    </source>
</evidence>
<feature type="transmembrane region" description="Helical" evidence="6">
    <location>
        <begin position="150"/>
        <end position="171"/>
    </location>
</feature>
<evidence type="ECO:0000256" key="1">
    <source>
        <dbReference type="ARBA" id="ARBA00004141"/>
    </source>
</evidence>
<evidence type="ECO:0000259" key="7">
    <source>
        <dbReference type="Pfam" id="PF00892"/>
    </source>
</evidence>
<organism evidence="8 9">
    <name type="scientific">Aurantiacibacter arachoides</name>
    <dbReference type="NCBI Taxonomy" id="1850444"/>
    <lineage>
        <taxon>Bacteria</taxon>
        <taxon>Pseudomonadati</taxon>
        <taxon>Pseudomonadota</taxon>
        <taxon>Alphaproteobacteria</taxon>
        <taxon>Sphingomonadales</taxon>
        <taxon>Erythrobacteraceae</taxon>
        <taxon>Aurantiacibacter</taxon>
    </lineage>
</organism>
<evidence type="ECO:0000313" key="8">
    <source>
        <dbReference type="EMBL" id="MXO93533.1"/>
    </source>
</evidence>
<comment type="similarity">
    <text evidence="2">Belongs to the drug/metabolite transporter (DMT) superfamily. 10 TMS drug/metabolite exporter (DME) (TC 2.A.7.3) family.</text>
</comment>
<feature type="domain" description="EamA" evidence="7">
    <location>
        <begin position="14"/>
        <end position="143"/>
    </location>
</feature>
<feature type="transmembrane region" description="Helical" evidence="6">
    <location>
        <begin position="213"/>
        <end position="234"/>
    </location>
</feature>
<dbReference type="SUPFAM" id="SSF103481">
    <property type="entry name" value="Multidrug resistance efflux transporter EmrE"/>
    <property type="match status" value="2"/>
</dbReference>
<feature type="transmembrane region" description="Helical" evidence="6">
    <location>
        <begin position="127"/>
        <end position="144"/>
    </location>
</feature>
<protein>
    <submittedName>
        <fullName evidence="8">EamA family transporter</fullName>
    </submittedName>
</protein>
<dbReference type="InterPro" id="IPR037185">
    <property type="entry name" value="EmrE-like"/>
</dbReference>
<keyword evidence="3 6" id="KW-0812">Transmembrane</keyword>
<dbReference type="Pfam" id="PF00892">
    <property type="entry name" value="EamA"/>
    <property type="match status" value="2"/>
</dbReference>
<feature type="domain" description="EamA" evidence="7">
    <location>
        <begin position="155"/>
        <end position="283"/>
    </location>
</feature>
<name>A0A844ZZC6_9SPHN</name>
<gene>
    <name evidence="8" type="ORF">GRI62_07930</name>
</gene>
<evidence type="ECO:0000313" key="9">
    <source>
        <dbReference type="Proteomes" id="UP000460626"/>
    </source>
</evidence>
<dbReference type="PANTHER" id="PTHR22911">
    <property type="entry name" value="ACYL-MALONYL CONDENSING ENZYME-RELATED"/>
    <property type="match status" value="1"/>
</dbReference>
<dbReference type="GO" id="GO:0016020">
    <property type="term" value="C:membrane"/>
    <property type="evidence" value="ECO:0007669"/>
    <property type="project" value="UniProtKB-SubCell"/>
</dbReference>
<evidence type="ECO:0000256" key="2">
    <source>
        <dbReference type="ARBA" id="ARBA00009853"/>
    </source>
</evidence>
<accession>A0A844ZZC6</accession>
<dbReference type="InterPro" id="IPR000620">
    <property type="entry name" value="EamA_dom"/>
</dbReference>
<feature type="transmembrane region" description="Helical" evidence="6">
    <location>
        <begin position="105"/>
        <end position="122"/>
    </location>
</feature>
<feature type="transmembrane region" description="Helical" evidence="6">
    <location>
        <begin position="183"/>
        <end position="201"/>
    </location>
</feature>
<keyword evidence="4 6" id="KW-1133">Transmembrane helix</keyword>
<feature type="transmembrane region" description="Helical" evidence="6">
    <location>
        <begin position="12"/>
        <end position="32"/>
    </location>
</feature>
<proteinExistence type="inferred from homology"/>
<dbReference type="PANTHER" id="PTHR22911:SF6">
    <property type="entry name" value="SOLUTE CARRIER FAMILY 35 MEMBER G1"/>
    <property type="match status" value="1"/>
</dbReference>
<reference evidence="8 9" key="1">
    <citation type="submission" date="2019-12" db="EMBL/GenBank/DDBJ databases">
        <title>Genomic-based taxomic classification of the family Erythrobacteraceae.</title>
        <authorList>
            <person name="Xu L."/>
        </authorList>
    </citation>
    <scope>NUCLEOTIDE SEQUENCE [LARGE SCALE GENOMIC DNA]</scope>
    <source>
        <strain evidence="8 9">RC4-10-4</strain>
    </source>
</reference>
<feature type="transmembrane region" description="Helical" evidence="6">
    <location>
        <begin position="44"/>
        <end position="61"/>
    </location>
</feature>
<dbReference type="OrthoDB" id="9812899at2"/>
<dbReference type="Proteomes" id="UP000460626">
    <property type="component" value="Unassembled WGS sequence"/>
</dbReference>
<sequence>MTASATDRPLLALVLRLGGIAGIATMAALIKIASDRGVHIAEIIFWRQGIAIPMLLGWALARGGLASLGTKRPRAHLMRSVYGFVGMVLNFGAVILLPLAEATTFSFTAPLWAVILSMVILHEKVGLWRWSSVVAGFAGVLIIAQPGGHAIPLGGAAAALGGAFMVALISLQIRDLGRTEKPVTIVFWFAAISTLLALPALPFTMRVHAIGDYALLAGIGVAGTVGQLLITAALRYGQVSSVIVMDYSALVWATLYGWLFFAVLPPAATWIGAPLIIAAGVIIA</sequence>
<comment type="caution">
    <text evidence="8">The sequence shown here is derived from an EMBL/GenBank/DDBJ whole genome shotgun (WGS) entry which is preliminary data.</text>
</comment>
<dbReference type="EMBL" id="WTYH01000001">
    <property type="protein sequence ID" value="MXO93533.1"/>
    <property type="molecule type" value="Genomic_DNA"/>
</dbReference>
<feature type="transmembrane region" description="Helical" evidence="6">
    <location>
        <begin position="241"/>
        <end position="261"/>
    </location>
</feature>
<feature type="transmembrane region" description="Helical" evidence="6">
    <location>
        <begin position="81"/>
        <end position="99"/>
    </location>
</feature>
<keyword evidence="5 6" id="KW-0472">Membrane</keyword>
<keyword evidence="9" id="KW-1185">Reference proteome</keyword>